<proteinExistence type="predicted"/>
<accession>A0AAD9ALI1</accession>
<gene>
    <name evidence="1" type="ORF">CCHR01_08395</name>
</gene>
<reference evidence="1" key="1">
    <citation type="submission" date="2023-01" db="EMBL/GenBank/DDBJ databases">
        <title>Colletotrichum chrysophilum M932 genome sequence.</title>
        <authorList>
            <person name="Baroncelli R."/>
        </authorList>
    </citation>
    <scope>NUCLEOTIDE SEQUENCE</scope>
    <source>
        <strain evidence="1">M932</strain>
    </source>
</reference>
<dbReference type="EMBL" id="JAQOWY010000156">
    <property type="protein sequence ID" value="KAK1848977.1"/>
    <property type="molecule type" value="Genomic_DNA"/>
</dbReference>
<keyword evidence="2" id="KW-1185">Reference proteome</keyword>
<protein>
    <submittedName>
        <fullName evidence="1">Uncharacterized protein</fullName>
    </submittedName>
</protein>
<comment type="caution">
    <text evidence="1">The sequence shown here is derived from an EMBL/GenBank/DDBJ whole genome shotgun (WGS) entry which is preliminary data.</text>
</comment>
<dbReference type="AlphaFoldDB" id="A0AAD9ALI1"/>
<evidence type="ECO:0000313" key="2">
    <source>
        <dbReference type="Proteomes" id="UP001243330"/>
    </source>
</evidence>
<evidence type="ECO:0000313" key="1">
    <source>
        <dbReference type="EMBL" id="KAK1848977.1"/>
    </source>
</evidence>
<dbReference type="Proteomes" id="UP001243330">
    <property type="component" value="Unassembled WGS sequence"/>
</dbReference>
<sequence length="105" mass="11688">MVTRGNRVAGVRRTELLHVELLFKKLEEQLKSRGHYSLRLPSAMDLGPNIEEDRQNASNMVADANAAAMITGAVDLFPLVPQEFFSITQGMGDVEDIPEGVLRMY</sequence>
<organism evidence="1 2">
    <name type="scientific">Colletotrichum chrysophilum</name>
    <dbReference type="NCBI Taxonomy" id="1836956"/>
    <lineage>
        <taxon>Eukaryota</taxon>
        <taxon>Fungi</taxon>
        <taxon>Dikarya</taxon>
        <taxon>Ascomycota</taxon>
        <taxon>Pezizomycotina</taxon>
        <taxon>Sordariomycetes</taxon>
        <taxon>Hypocreomycetidae</taxon>
        <taxon>Glomerellales</taxon>
        <taxon>Glomerellaceae</taxon>
        <taxon>Colletotrichum</taxon>
        <taxon>Colletotrichum gloeosporioides species complex</taxon>
    </lineage>
</organism>
<name>A0AAD9ALI1_9PEZI</name>